<dbReference type="Pfam" id="PF00106">
    <property type="entry name" value="adh_short"/>
    <property type="match status" value="1"/>
</dbReference>
<accession>A0A8T3BPM0</accession>
<evidence type="ECO:0000313" key="4">
    <source>
        <dbReference type="Proteomes" id="UP000829196"/>
    </source>
</evidence>
<dbReference type="Proteomes" id="UP000829196">
    <property type="component" value="Unassembled WGS sequence"/>
</dbReference>
<dbReference type="SUPFAM" id="SSF51735">
    <property type="entry name" value="NAD(P)-binding Rossmann-fold domains"/>
    <property type="match status" value="1"/>
</dbReference>
<dbReference type="InterPro" id="IPR002347">
    <property type="entry name" value="SDR_fam"/>
</dbReference>
<dbReference type="InterPro" id="IPR036291">
    <property type="entry name" value="NAD(P)-bd_dom_sf"/>
</dbReference>
<gene>
    <name evidence="3" type="ORF">KFK09_006572</name>
</gene>
<dbReference type="SMR" id="A0A8T3BPM0"/>
<keyword evidence="2" id="KW-0560">Oxidoreductase</keyword>
<dbReference type="Pfam" id="PF13561">
    <property type="entry name" value="adh_short_C2"/>
    <property type="match status" value="1"/>
</dbReference>
<proteinExistence type="predicted"/>
<dbReference type="PANTHER" id="PTHR42898">
    <property type="entry name" value="TROPINONE REDUCTASE"/>
    <property type="match status" value="1"/>
</dbReference>
<keyword evidence="4" id="KW-1185">Reference proteome</keyword>
<sequence>MGDAEHGKSRIAGRWSLEGMTALVTGGTRGIGNAVVEELAELGAVVYTCSRKESELNDCLKKWEGLGLRVSGSICDLSVREQRVDLIQKVSSAFDGKLNILVTAMNQITKNLACEWAKDNIRINSVSPWYIKTSLVNHLLEKENFLNSVVSRTPLNRVGEAEEVSSLVAFLCMPCASYITGQIISVDGGMTVNGFYPYPKD</sequence>
<evidence type="ECO:0000313" key="3">
    <source>
        <dbReference type="EMBL" id="KAI0519132.1"/>
    </source>
</evidence>
<dbReference type="EMBL" id="JAGYWB010000006">
    <property type="protein sequence ID" value="KAI0519132.1"/>
    <property type="molecule type" value="Genomic_DNA"/>
</dbReference>
<organism evidence="3 4">
    <name type="scientific">Dendrobium nobile</name>
    <name type="common">Orchid</name>
    <dbReference type="NCBI Taxonomy" id="94219"/>
    <lineage>
        <taxon>Eukaryota</taxon>
        <taxon>Viridiplantae</taxon>
        <taxon>Streptophyta</taxon>
        <taxon>Embryophyta</taxon>
        <taxon>Tracheophyta</taxon>
        <taxon>Spermatophyta</taxon>
        <taxon>Magnoliopsida</taxon>
        <taxon>Liliopsida</taxon>
        <taxon>Asparagales</taxon>
        <taxon>Orchidaceae</taxon>
        <taxon>Epidendroideae</taxon>
        <taxon>Malaxideae</taxon>
        <taxon>Dendrobiinae</taxon>
        <taxon>Dendrobium</taxon>
    </lineage>
</organism>
<keyword evidence="1" id="KW-0521">NADP</keyword>
<comment type="caution">
    <text evidence="3">The sequence shown here is derived from an EMBL/GenBank/DDBJ whole genome shotgun (WGS) entry which is preliminary data.</text>
</comment>
<protein>
    <submittedName>
        <fullName evidence="3">Uncharacterized protein</fullName>
    </submittedName>
</protein>
<evidence type="ECO:0000256" key="2">
    <source>
        <dbReference type="ARBA" id="ARBA00023002"/>
    </source>
</evidence>
<dbReference type="PRINTS" id="PR00081">
    <property type="entry name" value="GDHRDH"/>
</dbReference>
<dbReference type="GO" id="GO:0016491">
    <property type="term" value="F:oxidoreductase activity"/>
    <property type="evidence" value="ECO:0007669"/>
    <property type="project" value="UniProtKB-KW"/>
</dbReference>
<reference evidence="3" key="1">
    <citation type="journal article" date="2022" name="Front. Genet.">
        <title>Chromosome-Scale Assembly of the Dendrobium nobile Genome Provides Insights Into the Molecular Mechanism of the Biosynthesis of the Medicinal Active Ingredient of Dendrobium.</title>
        <authorList>
            <person name="Xu Q."/>
            <person name="Niu S.-C."/>
            <person name="Li K.-L."/>
            <person name="Zheng P.-J."/>
            <person name="Zhang X.-J."/>
            <person name="Jia Y."/>
            <person name="Liu Y."/>
            <person name="Niu Y.-X."/>
            <person name="Yu L.-H."/>
            <person name="Chen D.-F."/>
            <person name="Zhang G.-Q."/>
        </authorList>
    </citation>
    <scope>NUCLEOTIDE SEQUENCE</scope>
    <source>
        <tissue evidence="3">Leaf</tissue>
    </source>
</reference>
<dbReference type="OrthoDB" id="417891at2759"/>
<evidence type="ECO:0000256" key="1">
    <source>
        <dbReference type="ARBA" id="ARBA00022857"/>
    </source>
</evidence>
<name>A0A8T3BPM0_DENNO</name>
<dbReference type="AlphaFoldDB" id="A0A8T3BPM0"/>
<dbReference type="PANTHER" id="PTHR42898:SF6">
    <property type="entry name" value="NADP-DEPENDENT MANNITOL DEHYDROGENASE"/>
    <property type="match status" value="1"/>
</dbReference>
<dbReference type="Gene3D" id="3.40.50.720">
    <property type="entry name" value="NAD(P)-binding Rossmann-like Domain"/>
    <property type="match status" value="2"/>
</dbReference>
<dbReference type="InterPro" id="IPR045000">
    <property type="entry name" value="TR"/>
</dbReference>